<feature type="transmembrane region" description="Helical" evidence="9">
    <location>
        <begin position="104"/>
        <end position="128"/>
    </location>
</feature>
<sequence length="208" mass="24178">MASNTYYGNGSSGNCTNIDYLMKRYYLPVMYGIIFVVGVLGNVTSLLVYLVKVRPWKSSSIILVNLATTDLLYMLSMPFLIYYYAQSDSWTLGDFMCRFVRFGFHFNLYGSILFLTCLAVFRYVAVVHPLQAAKIQKRRWGLLACVLTWTLAAPLYFELNKTRLQRERVWTIVIMQYAFVISMDLLEKKRHQKITYVFPKCVNALMVL</sequence>
<dbReference type="PRINTS" id="PR01157">
    <property type="entry name" value="P2YPURNOCPTR"/>
</dbReference>
<evidence type="ECO:0000259" key="10">
    <source>
        <dbReference type="PROSITE" id="PS50262"/>
    </source>
</evidence>
<evidence type="ECO:0000256" key="2">
    <source>
        <dbReference type="ARBA" id="ARBA00022475"/>
    </source>
</evidence>
<dbReference type="PANTHER" id="PTHR24231:SF15">
    <property type="entry name" value="2-OXOGLUTARATE RECEPTOR 1"/>
    <property type="match status" value="1"/>
</dbReference>
<evidence type="ECO:0000256" key="8">
    <source>
        <dbReference type="ARBA" id="ARBA00023224"/>
    </source>
</evidence>
<reference evidence="11" key="2">
    <citation type="submission" date="2025-08" db="UniProtKB">
        <authorList>
            <consortium name="Ensembl"/>
        </authorList>
    </citation>
    <scope>IDENTIFICATION</scope>
</reference>
<feature type="transmembrane region" description="Helical" evidence="9">
    <location>
        <begin position="140"/>
        <end position="157"/>
    </location>
</feature>
<dbReference type="GO" id="GO:0004930">
    <property type="term" value="F:G protein-coupled receptor activity"/>
    <property type="evidence" value="ECO:0007669"/>
    <property type="project" value="UniProtKB-KW"/>
</dbReference>
<keyword evidence="2" id="KW-1003">Cell membrane</keyword>
<evidence type="ECO:0000256" key="3">
    <source>
        <dbReference type="ARBA" id="ARBA00022692"/>
    </source>
</evidence>
<protein>
    <recommendedName>
        <fullName evidence="10">G-protein coupled receptors family 1 profile domain-containing protein</fullName>
    </recommendedName>
</protein>
<reference evidence="11 12" key="1">
    <citation type="submission" date="2020-10" db="EMBL/GenBank/DDBJ databases">
        <title>Pygocentrus nattereri (red-bellied piranha) genome, fPygNat1, primary haplotype.</title>
        <authorList>
            <person name="Myers G."/>
            <person name="Meyer A."/>
            <person name="Karagic N."/>
            <person name="Pippel M."/>
            <person name="Winkler S."/>
            <person name="Tracey A."/>
            <person name="Wood J."/>
            <person name="Formenti G."/>
            <person name="Howe K."/>
            <person name="Fedrigo O."/>
            <person name="Jarvis E.D."/>
        </authorList>
    </citation>
    <scope>NUCLEOTIDE SEQUENCE [LARGE SCALE GENOMIC DNA]</scope>
</reference>
<name>A0AAR2LWV5_PYGNA</name>
<accession>A0AAR2LWV5</accession>
<dbReference type="PANTHER" id="PTHR24231">
    <property type="entry name" value="PURINOCEPTOR-RELATED G-PROTEIN COUPLED RECEPTOR"/>
    <property type="match status" value="1"/>
</dbReference>
<dbReference type="Proteomes" id="UP001501920">
    <property type="component" value="Chromosome 12"/>
</dbReference>
<organism evidence="11 12">
    <name type="scientific">Pygocentrus nattereri</name>
    <name type="common">Red-bellied piranha</name>
    <dbReference type="NCBI Taxonomy" id="42514"/>
    <lineage>
        <taxon>Eukaryota</taxon>
        <taxon>Metazoa</taxon>
        <taxon>Chordata</taxon>
        <taxon>Craniata</taxon>
        <taxon>Vertebrata</taxon>
        <taxon>Euteleostomi</taxon>
        <taxon>Actinopterygii</taxon>
        <taxon>Neopterygii</taxon>
        <taxon>Teleostei</taxon>
        <taxon>Ostariophysi</taxon>
        <taxon>Characiformes</taxon>
        <taxon>Characoidei</taxon>
        <taxon>Pygocentrus</taxon>
    </lineage>
</organism>
<dbReference type="Pfam" id="PF00001">
    <property type="entry name" value="7tm_1"/>
    <property type="match status" value="1"/>
</dbReference>
<keyword evidence="8" id="KW-0807">Transducer</keyword>
<keyword evidence="6 9" id="KW-0472">Membrane</keyword>
<dbReference type="SUPFAM" id="SSF81321">
    <property type="entry name" value="Family A G protein-coupled receptor-like"/>
    <property type="match status" value="1"/>
</dbReference>
<feature type="transmembrane region" description="Helical" evidence="9">
    <location>
        <begin position="62"/>
        <end position="84"/>
    </location>
</feature>
<dbReference type="GO" id="GO:0005886">
    <property type="term" value="C:plasma membrane"/>
    <property type="evidence" value="ECO:0007669"/>
    <property type="project" value="UniProtKB-SubCell"/>
</dbReference>
<comment type="subcellular location">
    <subcellularLocation>
        <location evidence="1">Cell membrane</location>
        <topology evidence="1">Multi-pass membrane protein</topology>
    </subcellularLocation>
</comment>
<dbReference type="AlphaFoldDB" id="A0AAR2LWV5"/>
<evidence type="ECO:0000256" key="1">
    <source>
        <dbReference type="ARBA" id="ARBA00004651"/>
    </source>
</evidence>
<dbReference type="InterPro" id="IPR000276">
    <property type="entry name" value="GPCR_Rhodpsn"/>
</dbReference>
<evidence type="ECO:0000313" key="12">
    <source>
        <dbReference type="Proteomes" id="UP001501920"/>
    </source>
</evidence>
<evidence type="ECO:0000313" key="11">
    <source>
        <dbReference type="Ensembl" id="ENSPNAP00000079229.1"/>
    </source>
</evidence>
<dbReference type="PRINTS" id="PR00237">
    <property type="entry name" value="GPCRRHODOPSN"/>
</dbReference>
<keyword evidence="7" id="KW-0675">Receptor</keyword>
<feature type="transmembrane region" description="Helical" evidence="9">
    <location>
        <begin position="29"/>
        <end position="50"/>
    </location>
</feature>
<dbReference type="Ensembl" id="ENSPNAT00000079933.1">
    <property type="protein sequence ID" value="ENSPNAP00000079229.1"/>
    <property type="gene ID" value="ENSPNAG00000030294.1"/>
</dbReference>
<reference evidence="11" key="3">
    <citation type="submission" date="2025-09" db="UniProtKB">
        <authorList>
            <consortium name="Ensembl"/>
        </authorList>
    </citation>
    <scope>IDENTIFICATION</scope>
</reference>
<keyword evidence="5" id="KW-0297">G-protein coupled receptor</keyword>
<evidence type="ECO:0000256" key="6">
    <source>
        <dbReference type="ARBA" id="ARBA00023136"/>
    </source>
</evidence>
<keyword evidence="4 9" id="KW-1133">Transmembrane helix</keyword>
<dbReference type="GeneTree" id="ENSGT01030000234621"/>
<dbReference type="InterPro" id="IPR017452">
    <property type="entry name" value="GPCR_Rhodpsn_7TM"/>
</dbReference>
<evidence type="ECO:0000256" key="7">
    <source>
        <dbReference type="ARBA" id="ARBA00023170"/>
    </source>
</evidence>
<dbReference type="Gene3D" id="1.20.1070.10">
    <property type="entry name" value="Rhodopsin 7-helix transmembrane proteins"/>
    <property type="match status" value="1"/>
</dbReference>
<feature type="domain" description="G-protein coupled receptors family 1 profile" evidence="10">
    <location>
        <begin position="41"/>
        <end position="152"/>
    </location>
</feature>
<dbReference type="PROSITE" id="PS50262">
    <property type="entry name" value="G_PROTEIN_RECEP_F1_2"/>
    <property type="match status" value="1"/>
</dbReference>
<keyword evidence="12" id="KW-1185">Reference proteome</keyword>
<keyword evidence="3 9" id="KW-0812">Transmembrane</keyword>
<evidence type="ECO:0000256" key="9">
    <source>
        <dbReference type="SAM" id="Phobius"/>
    </source>
</evidence>
<proteinExistence type="predicted"/>
<evidence type="ECO:0000256" key="4">
    <source>
        <dbReference type="ARBA" id="ARBA00022989"/>
    </source>
</evidence>
<evidence type="ECO:0000256" key="5">
    <source>
        <dbReference type="ARBA" id="ARBA00023040"/>
    </source>
</evidence>
<feature type="transmembrane region" description="Helical" evidence="9">
    <location>
        <begin position="169"/>
        <end position="186"/>
    </location>
</feature>